<dbReference type="RefSeq" id="WP_172203724.1">
    <property type="nucleotide sequence ID" value="NZ_CP071060.1"/>
</dbReference>
<evidence type="ECO:0000256" key="1">
    <source>
        <dbReference type="ARBA" id="ARBA00010554"/>
    </source>
</evidence>
<keyword evidence="3" id="KW-1185">Reference proteome</keyword>
<evidence type="ECO:0000313" key="2">
    <source>
        <dbReference type="EMBL" id="QSI78095.1"/>
    </source>
</evidence>
<sequence length="104" mass="11587">MQGVLLNFYTEQNRKHHGRPLADWLLDEARRLGVTGATVLHAAEGFGRAGRLHAAHFFELADQPVEVSMAVSPADADRVMARLREEGIKLFYVRIPVEFGTTAD</sequence>
<dbReference type="Pfam" id="PF02641">
    <property type="entry name" value="DUF190"/>
    <property type="match status" value="1"/>
</dbReference>
<dbReference type="InterPro" id="IPR015867">
    <property type="entry name" value="N-reg_PII/ATP_PRibTrfase_C"/>
</dbReference>
<accession>A0ABX7M8M5</accession>
<comment type="similarity">
    <text evidence="1">Belongs to the UPF0166 family.</text>
</comment>
<proteinExistence type="inferred from homology"/>
<dbReference type="Proteomes" id="UP000663570">
    <property type="component" value="Chromosome"/>
</dbReference>
<dbReference type="InterPro" id="IPR011322">
    <property type="entry name" value="N-reg_PII-like_a/b"/>
</dbReference>
<dbReference type="SUPFAM" id="SSF54913">
    <property type="entry name" value="GlnB-like"/>
    <property type="match status" value="1"/>
</dbReference>
<gene>
    <name evidence="2" type="ORF">JY500_05485</name>
</gene>
<organism evidence="2 3">
    <name type="scientific">Niveibacterium microcysteis</name>
    <dbReference type="NCBI Taxonomy" id="2811415"/>
    <lineage>
        <taxon>Bacteria</taxon>
        <taxon>Pseudomonadati</taxon>
        <taxon>Pseudomonadota</taxon>
        <taxon>Betaproteobacteria</taxon>
        <taxon>Rhodocyclales</taxon>
        <taxon>Rhodocyclaceae</taxon>
        <taxon>Niveibacterium</taxon>
    </lineage>
</organism>
<dbReference type="Gene3D" id="3.30.70.120">
    <property type="match status" value="1"/>
</dbReference>
<evidence type="ECO:0000313" key="3">
    <source>
        <dbReference type="Proteomes" id="UP000663570"/>
    </source>
</evidence>
<dbReference type="EMBL" id="CP071060">
    <property type="protein sequence ID" value="QSI78095.1"/>
    <property type="molecule type" value="Genomic_DNA"/>
</dbReference>
<reference evidence="2 3" key="1">
    <citation type="submission" date="2021-02" db="EMBL/GenBank/DDBJ databases">
        <title>Niveibacterium changnyeongensis HC41.</title>
        <authorList>
            <person name="Kang M."/>
        </authorList>
    </citation>
    <scope>NUCLEOTIDE SEQUENCE [LARGE SCALE GENOMIC DNA]</scope>
    <source>
        <strain evidence="2 3">HC41</strain>
    </source>
</reference>
<name>A0ABX7M8M5_9RHOO</name>
<protein>
    <submittedName>
        <fullName evidence="2">DUF190 domain-containing protein</fullName>
    </submittedName>
</protein>
<dbReference type="InterPro" id="IPR003793">
    <property type="entry name" value="UPF0166"/>
</dbReference>